<dbReference type="EMBL" id="JALJOU010000086">
    <property type="protein sequence ID" value="KAK9822481.1"/>
    <property type="molecule type" value="Genomic_DNA"/>
</dbReference>
<dbReference type="Proteomes" id="UP001445335">
    <property type="component" value="Unassembled WGS sequence"/>
</dbReference>
<evidence type="ECO:0000313" key="2">
    <source>
        <dbReference type="Proteomes" id="UP001445335"/>
    </source>
</evidence>
<gene>
    <name evidence="1" type="ORF">WJX81_000281</name>
</gene>
<organism evidence="1 2">
    <name type="scientific">Elliptochloris bilobata</name>
    <dbReference type="NCBI Taxonomy" id="381761"/>
    <lineage>
        <taxon>Eukaryota</taxon>
        <taxon>Viridiplantae</taxon>
        <taxon>Chlorophyta</taxon>
        <taxon>core chlorophytes</taxon>
        <taxon>Trebouxiophyceae</taxon>
        <taxon>Trebouxiophyceae incertae sedis</taxon>
        <taxon>Elliptochloris clade</taxon>
        <taxon>Elliptochloris</taxon>
    </lineage>
</organism>
<reference evidence="1 2" key="1">
    <citation type="journal article" date="2024" name="Nat. Commun.">
        <title>Phylogenomics reveals the evolutionary origins of lichenization in chlorophyte algae.</title>
        <authorList>
            <person name="Puginier C."/>
            <person name="Libourel C."/>
            <person name="Otte J."/>
            <person name="Skaloud P."/>
            <person name="Haon M."/>
            <person name="Grisel S."/>
            <person name="Petersen M."/>
            <person name="Berrin J.G."/>
            <person name="Delaux P.M."/>
            <person name="Dal Grande F."/>
            <person name="Keller J."/>
        </authorList>
    </citation>
    <scope>NUCLEOTIDE SEQUENCE [LARGE SCALE GENOMIC DNA]</scope>
    <source>
        <strain evidence="1 2">SAG 245.80</strain>
    </source>
</reference>
<sequence length="142" mass="15400">MYIEGCGQLGGGAAVNWGDGFSTDRATIQSQGLSDPNGFFTTLLTKPYLGNVVISPHYYPPSISQNSASFVWPALWARMTGSFGYLTKAGYGGHRFPVVFGETGTCYTSANDIPMLEDMAKYINNEGAANDGLHNPMRNMIW</sequence>
<evidence type="ECO:0008006" key="3">
    <source>
        <dbReference type="Google" id="ProtNLM"/>
    </source>
</evidence>
<evidence type="ECO:0000313" key="1">
    <source>
        <dbReference type="EMBL" id="KAK9822481.1"/>
    </source>
</evidence>
<dbReference type="Gene3D" id="3.20.20.80">
    <property type="entry name" value="Glycosidases"/>
    <property type="match status" value="1"/>
</dbReference>
<proteinExistence type="predicted"/>
<name>A0AAW1QM01_9CHLO</name>
<comment type="caution">
    <text evidence="1">The sequence shown here is derived from an EMBL/GenBank/DDBJ whole genome shotgun (WGS) entry which is preliminary data.</text>
</comment>
<dbReference type="InterPro" id="IPR017853">
    <property type="entry name" value="GH"/>
</dbReference>
<protein>
    <recommendedName>
        <fullName evidence="3">Glycoside hydrolase family 5 domain-containing protein</fullName>
    </recommendedName>
</protein>
<accession>A0AAW1QM01</accession>
<keyword evidence="2" id="KW-1185">Reference proteome</keyword>
<dbReference type="SUPFAM" id="SSF51445">
    <property type="entry name" value="(Trans)glycosidases"/>
    <property type="match status" value="1"/>
</dbReference>
<dbReference type="AlphaFoldDB" id="A0AAW1QM01"/>